<dbReference type="Gene3D" id="2.130.10.130">
    <property type="entry name" value="Integrin alpha, N-terminal"/>
    <property type="match status" value="1"/>
</dbReference>
<dbReference type="GO" id="GO:0007160">
    <property type="term" value="P:cell-matrix adhesion"/>
    <property type="evidence" value="ECO:0007669"/>
    <property type="project" value="TreeGrafter"/>
</dbReference>
<keyword evidence="7 13" id="KW-0401">Integrin</keyword>
<reference evidence="16" key="4">
    <citation type="submission" date="2025-09" db="UniProtKB">
        <authorList>
            <consortium name="Ensembl"/>
        </authorList>
    </citation>
    <scope>IDENTIFICATION</scope>
</reference>
<dbReference type="PANTHER" id="PTHR23220">
    <property type="entry name" value="INTEGRIN ALPHA"/>
    <property type="match status" value="1"/>
</dbReference>
<dbReference type="eggNOG" id="KOG3637">
    <property type="taxonomic scope" value="Eukaryota"/>
</dbReference>
<dbReference type="PANTHER" id="PTHR23220:SF118">
    <property type="entry name" value="INTEGRIN ALPHA-X"/>
    <property type="match status" value="1"/>
</dbReference>
<dbReference type="InterPro" id="IPR000413">
    <property type="entry name" value="Integrin_alpha"/>
</dbReference>
<comment type="subcellular location">
    <subcellularLocation>
        <location evidence="1 13">Membrane</location>
        <topology evidence="1 13">Single-pass type I membrane protein</topology>
    </subcellularLocation>
</comment>
<dbReference type="SUPFAM" id="SSF69318">
    <property type="entry name" value="Integrin alpha N-terminal domain"/>
    <property type="match status" value="1"/>
</dbReference>
<dbReference type="GeneTree" id="ENSGT00940000154838"/>
<dbReference type="InterPro" id="IPR028994">
    <property type="entry name" value="Integrin_alpha_N"/>
</dbReference>
<reference evidence="16" key="3">
    <citation type="submission" date="2025-08" db="UniProtKB">
        <authorList>
            <consortium name="Ensembl"/>
        </authorList>
    </citation>
    <scope>IDENTIFICATION</scope>
</reference>
<feature type="repeat" description="FG-GAP" evidence="12">
    <location>
        <begin position="443"/>
        <end position="503"/>
    </location>
</feature>
<dbReference type="Ensembl" id="ENSAMXT00000020126.2">
    <property type="protein sequence ID" value="ENSAMXP00000020126.2"/>
    <property type="gene ID" value="ENSAMXG00000019542.2"/>
</dbReference>
<dbReference type="InterPro" id="IPR032695">
    <property type="entry name" value="Integrin_dom_sf"/>
</dbReference>
<dbReference type="GO" id="GO:0005178">
    <property type="term" value="F:integrin binding"/>
    <property type="evidence" value="ECO:0007669"/>
    <property type="project" value="TreeGrafter"/>
</dbReference>
<feature type="compositionally biased region" description="Polar residues" evidence="14">
    <location>
        <begin position="867"/>
        <end position="881"/>
    </location>
</feature>
<dbReference type="Pfam" id="PF20805">
    <property type="entry name" value="Integrin_A_Ig_2"/>
    <property type="match status" value="1"/>
</dbReference>
<keyword evidence="9" id="KW-1015">Disulfide bond</keyword>
<keyword evidence="4" id="KW-0677">Repeat</keyword>
<evidence type="ECO:0000256" key="9">
    <source>
        <dbReference type="ARBA" id="ARBA00023157"/>
    </source>
</evidence>
<dbReference type="Bgee" id="ENSAMXG00000019542">
    <property type="expression patterns" value="Expressed in bone element and 13 other cell types or tissues"/>
</dbReference>
<dbReference type="AlphaFoldDB" id="W5LJW4"/>
<evidence type="ECO:0000256" key="5">
    <source>
        <dbReference type="ARBA" id="ARBA00022889"/>
    </source>
</evidence>
<keyword evidence="3 13" id="KW-0812">Transmembrane</keyword>
<evidence type="ECO:0000256" key="12">
    <source>
        <dbReference type="PROSITE-ProRule" id="PRU00803"/>
    </source>
</evidence>
<evidence type="ECO:0000256" key="4">
    <source>
        <dbReference type="ARBA" id="ARBA00022737"/>
    </source>
</evidence>
<dbReference type="InterPro" id="IPR036465">
    <property type="entry name" value="vWFA_dom_sf"/>
</dbReference>
<evidence type="ECO:0000256" key="11">
    <source>
        <dbReference type="ARBA" id="ARBA00023180"/>
    </source>
</evidence>
<proteinExistence type="inferred from homology"/>
<keyword evidence="10 13" id="KW-0675">Receptor</keyword>
<evidence type="ECO:0000256" key="10">
    <source>
        <dbReference type="ARBA" id="ARBA00023170"/>
    </source>
</evidence>
<dbReference type="SMART" id="SM00327">
    <property type="entry name" value="VWA"/>
    <property type="match status" value="1"/>
</dbReference>
<keyword evidence="11" id="KW-0325">Glycoprotein</keyword>
<dbReference type="SUPFAM" id="SSF69179">
    <property type="entry name" value="Integrin domains"/>
    <property type="match status" value="1"/>
</dbReference>
<keyword evidence="6 13" id="KW-1133">Transmembrane helix</keyword>
<dbReference type="InterPro" id="IPR048285">
    <property type="entry name" value="Integrin_alpha_Ig-like_2"/>
</dbReference>
<evidence type="ECO:0000256" key="14">
    <source>
        <dbReference type="SAM" id="MobiDB-lite"/>
    </source>
</evidence>
<dbReference type="GO" id="GO:0009897">
    <property type="term" value="C:external side of plasma membrane"/>
    <property type="evidence" value="ECO:0007669"/>
    <property type="project" value="TreeGrafter"/>
</dbReference>
<evidence type="ECO:0000256" key="1">
    <source>
        <dbReference type="ARBA" id="ARBA00004479"/>
    </source>
</evidence>
<feature type="transmembrane region" description="Helical" evidence="13">
    <location>
        <begin position="815"/>
        <end position="837"/>
    </location>
</feature>
<keyword evidence="5 13" id="KW-0130">Cell adhesion</keyword>
<dbReference type="GO" id="GO:0007229">
    <property type="term" value="P:integrin-mediated signaling pathway"/>
    <property type="evidence" value="ECO:0007669"/>
    <property type="project" value="UniProtKB-KW"/>
</dbReference>
<evidence type="ECO:0000256" key="2">
    <source>
        <dbReference type="ARBA" id="ARBA00008054"/>
    </source>
</evidence>
<evidence type="ECO:0000259" key="15">
    <source>
        <dbReference type="PROSITE" id="PS50234"/>
    </source>
</evidence>
<dbReference type="PRINTS" id="PR01185">
    <property type="entry name" value="INTEGRINA"/>
</dbReference>
<dbReference type="Pfam" id="PF00092">
    <property type="entry name" value="VWA"/>
    <property type="match status" value="1"/>
</dbReference>
<dbReference type="Gene3D" id="2.60.40.1510">
    <property type="entry name" value="ntegrin, alpha v. Chain A, domain 3"/>
    <property type="match status" value="1"/>
</dbReference>
<reference evidence="17" key="1">
    <citation type="submission" date="2013-03" db="EMBL/GenBank/DDBJ databases">
        <authorList>
            <person name="Jeffery W."/>
            <person name="Warren W."/>
            <person name="Wilson R.K."/>
        </authorList>
    </citation>
    <scope>NUCLEOTIDE SEQUENCE</scope>
    <source>
        <strain evidence="17">female</strain>
    </source>
</reference>
<dbReference type="GO" id="GO:0098609">
    <property type="term" value="P:cell-cell adhesion"/>
    <property type="evidence" value="ECO:0007669"/>
    <property type="project" value="TreeGrafter"/>
</dbReference>
<dbReference type="GO" id="GO:0033627">
    <property type="term" value="P:cell adhesion mediated by integrin"/>
    <property type="evidence" value="ECO:0007669"/>
    <property type="project" value="TreeGrafter"/>
</dbReference>
<organism evidence="16 17">
    <name type="scientific">Astyanax mexicanus</name>
    <name type="common">Blind cave fish</name>
    <name type="synonym">Astyanax fasciatus mexicanus</name>
    <dbReference type="NCBI Taxonomy" id="7994"/>
    <lineage>
        <taxon>Eukaryota</taxon>
        <taxon>Metazoa</taxon>
        <taxon>Chordata</taxon>
        <taxon>Craniata</taxon>
        <taxon>Vertebrata</taxon>
        <taxon>Euteleostomi</taxon>
        <taxon>Actinopterygii</taxon>
        <taxon>Neopterygii</taxon>
        <taxon>Teleostei</taxon>
        <taxon>Ostariophysi</taxon>
        <taxon>Characiformes</taxon>
        <taxon>Characoidei</taxon>
        <taxon>Acestrorhamphidae</taxon>
        <taxon>Acestrorhamphinae</taxon>
        <taxon>Astyanax</taxon>
    </lineage>
</organism>
<evidence type="ECO:0000256" key="7">
    <source>
        <dbReference type="ARBA" id="ARBA00023037"/>
    </source>
</evidence>
<feature type="region of interest" description="Disordered" evidence="14">
    <location>
        <begin position="854"/>
        <end position="899"/>
    </location>
</feature>
<protein>
    <recommendedName>
        <fullName evidence="15">VWFA domain-containing protein</fullName>
    </recommendedName>
</protein>
<evidence type="ECO:0000313" key="17">
    <source>
        <dbReference type="Proteomes" id="UP000018467"/>
    </source>
</evidence>
<dbReference type="PROSITE" id="PS51470">
    <property type="entry name" value="FG_GAP"/>
    <property type="match status" value="1"/>
</dbReference>
<dbReference type="Gene3D" id="2.60.40.1530">
    <property type="entry name" value="ntegrin, alpha v. Chain A, domain 4"/>
    <property type="match status" value="1"/>
</dbReference>
<keyword evidence="8 13" id="KW-0472">Membrane</keyword>
<evidence type="ECO:0000256" key="13">
    <source>
        <dbReference type="RuleBase" id="RU003762"/>
    </source>
</evidence>
<dbReference type="HOGENOM" id="CLU_004111_2_1_1"/>
<dbReference type="GO" id="GO:0008305">
    <property type="term" value="C:integrin complex"/>
    <property type="evidence" value="ECO:0007669"/>
    <property type="project" value="InterPro"/>
</dbReference>
<comment type="similarity">
    <text evidence="2 13">Belongs to the integrin alpha chain family.</text>
</comment>
<dbReference type="InParanoid" id="W5LJW4"/>
<evidence type="ECO:0000256" key="8">
    <source>
        <dbReference type="ARBA" id="ARBA00023136"/>
    </source>
</evidence>
<dbReference type="InterPro" id="IPR013519">
    <property type="entry name" value="Int_alpha_beta-p"/>
</dbReference>
<name>W5LJW4_ASTMX</name>
<feature type="compositionally biased region" description="Low complexity" evidence="14">
    <location>
        <begin position="890"/>
        <end position="899"/>
    </location>
</feature>
<dbReference type="Gene3D" id="1.20.5.930">
    <property type="entry name" value="Bicelle-embedded integrin alpha(iib) transmembrane segment"/>
    <property type="match status" value="1"/>
</dbReference>
<reference evidence="17" key="2">
    <citation type="journal article" date="2014" name="Nat. Commun.">
        <title>The cavefish genome reveals candidate genes for eye loss.</title>
        <authorList>
            <person name="McGaugh S.E."/>
            <person name="Gross J.B."/>
            <person name="Aken B."/>
            <person name="Blin M."/>
            <person name="Borowsky R."/>
            <person name="Chalopin D."/>
            <person name="Hinaux H."/>
            <person name="Jeffery W.R."/>
            <person name="Keene A."/>
            <person name="Ma L."/>
            <person name="Minx P."/>
            <person name="Murphy D."/>
            <person name="O'Quin K.E."/>
            <person name="Retaux S."/>
            <person name="Rohner N."/>
            <person name="Searle S.M."/>
            <person name="Stahl B.A."/>
            <person name="Tabin C."/>
            <person name="Volff J.N."/>
            <person name="Yoshizawa M."/>
            <person name="Warren W.C."/>
        </authorList>
    </citation>
    <scope>NUCLEOTIDE SEQUENCE [LARGE SCALE GENOMIC DNA]</scope>
    <source>
        <strain evidence="17">female</strain>
    </source>
</reference>
<dbReference type="SUPFAM" id="SSF53300">
    <property type="entry name" value="vWA-like"/>
    <property type="match status" value="1"/>
</dbReference>
<dbReference type="SMART" id="SM00191">
    <property type="entry name" value="Int_alpha"/>
    <property type="match status" value="4"/>
</dbReference>
<dbReference type="STRING" id="7994.ENSAMXP00000020126"/>
<dbReference type="Proteomes" id="UP000018467">
    <property type="component" value="Unassembled WGS sequence"/>
</dbReference>
<evidence type="ECO:0000256" key="6">
    <source>
        <dbReference type="ARBA" id="ARBA00022989"/>
    </source>
</evidence>
<dbReference type="PRINTS" id="PR00453">
    <property type="entry name" value="VWFADOMAIN"/>
</dbReference>
<dbReference type="PROSITE" id="PS50234">
    <property type="entry name" value="VWFA"/>
    <property type="match status" value="1"/>
</dbReference>
<keyword evidence="17" id="KW-1185">Reference proteome</keyword>
<evidence type="ECO:0000256" key="3">
    <source>
        <dbReference type="ARBA" id="ARBA00022692"/>
    </source>
</evidence>
<dbReference type="InterPro" id="IPR002035">
    <property type="entry name" value="VWF_A"/>
</dbReference>
<dbReference type="Gene3D" id="3.40.50.410">
    <property type="entry name" value="von Willebrand factor, type A domain"/>
    <property type="match status" value="1"/>
</dbReference>
<accession>W5LJW4</accession>
<evidence type="ECO:0000313" key="16">
    <source>
        <dbReference type="Ensembl" id="ENSAMXP00000020126.2"/>
    </source>
</evidence>
<feature type="domain" description="VWFA" evidence="15">
    <location>
        <begin position="61"/>
        <end position="233"/>
    </location>
</feature>
<sequence length="899" mass="97034">FGLALACSDRRAVVCGPHLVQKCEGFNYLNGICAEFNPDLTLSQTKLRPAFQECHEILPVDAVILFDDSNSIKTDDFNIMINFIKNVIRAFIKDPRSQVAVAKYSTEASAVFQFENFASNRDADKLMDRVTHSRGNTYTTTAIRFVLENMFLEEVGMRNRSQKLLVVITDGKSNDGGPLSDVIRQVENRGITRFAIGVGNEYSLDELRLIASSPDFVFETESFSALAKILNLLTQRIFAIEGENSIQLELSQGGFSVALSEEVSVFGAVGAYSWAGGLEEQRPLLNASFINASTLQEDMEGSYLGYSVAVATVEGAVVYFTGAPRHKHTGTVLGFSRNPGKEDWVVTHRVNGSQLGSYFGAELCVLDGLLAVGAPLFHATGVGGEVTIYTITSLNRYGVLRGVMGSMLGRFGSALAAVQDLNGDGAVYLFLSRPGGIRTKHSQRVGGATVGGGLQYFGVSLDSAGDLSSDGLPDLTVGSKGAAVVLRTHPVTCVNVSITLDPPVIPQNYFHCSAPYTPSTPVNLVVCVGMKDVLLEKVCGEDHVCVSDLNVSFGFSREMVVNVEGFVVNVTVVVVNNGEDASDTELLFHHPSLFSFTRLESSGSVRCGSNQTSIRGVAQTSCRLGVFRQRAKVLLDVSFQVSEASSLSDRLTVNASVTSKNEKPETLHDNSATVSIPVKRLVNIQLENNGSIQFIRYDLNTQLNHTYRVENMGELSIPVHVTFVLPLETSSGLLWDVSHPVIYVSVLQLCIVLYRSCSTFTHRCCYSWVSGLQVSVESRGLVSFDEQLYTQYLNEEALQLSIVTEVDSPSQAQTVLIACLSIVFGLIAMAVLFYLLYKVGFLKSKSAQIPAQQGALGAAPPGDEDVSTTPADCWTTETGTSDGPADETGEAAAASESTT</sequence>